<keyword evidence="2" id="KW-1185">Reference proteome</keyword>
<gene>
    <name evidence="1" type="ORF">Desaf_0909</name>
</gene>
<dbReference type="AlphaFoldDB" id="F3YV07"/>
<reference evidence="1 2" key="1">
    <citation type="journal article" date="2011" name="J. Bacteriol.">
        <title>Genome sequence of the mercury-methylating and pleomorphic Desulfovibrio africanus Strain Walvis Bay.</title>
        <authorList>
            <person name="Brown S.D."/>
            <person name="Wall J.D."/>
            <person name="Kucken A.M."/>
            <person name="Gilmour C.C."/>
            <person name="Podar M."/>
            <person name="Brandt C.C."/>
            <person name="Teshima H."/>
            <person name="Detter J.C."/>
            <person name="Han C.S."/>
            <person name="Land M.L."/>
            <person name="Lucas S."/>
            <person name="Han J."/>
            <person name="Pennacchio L."/>
            <person name="Nolan M."/>
            <person name="Pitluck S."/>
            <person name="Woyke T."/>
            <person name="Goodwin L."/>
            <person name="Palumbo A.V."/>
            <person name="Elias D.A."/>
        </authorList>
    </citation>
    <scope>NUCLEOTIDE SEQUENCE [LARGE SCALE GENOMIC DNA]</scope>
    <source>
        <strain evidence="1 2">Walvis Bay</strain>
    </source>
</reference>
<organism evidence="1 2">
    <name type="scientific">Desulfocurvibacter africanus subsp. africanus str. Walvis Bay</name>
    <dbReference type="NCBI Taxonomy" id="690850"/>
    <lineage>
        <taxon>Bacteria</taxon>
        <taxon>Pseudomonadati</taxon>
        <taxon>Thermodesulfobacteriota</taxon>
        <taxon>Desulfovibrionia</taxon>
        <taxon>Desulfovibrionales</taxon>
        <taxon>Desulfovibrionaceae</taxon>
        <taxon>Desulfocurvibacter</taxon>
    </lineage>
</organism>
<dbReference type="EMBL" id="CP003221">
    <property type="protein sequence ID" value="EGJ49257.1"/>
    <property type="molecule type" value="Genomic_DNA"/>
</dbReference>
<evidence type="ECO:0000313" key="2">
    <source>
        <dbReference type="Proteomes" id="UP000007844"/>
    </source>
</evidence>
<dbReference type="HOGENOM" id="CLU_3288414_0_0_7"/>
<dbReference type="Proteomes" id="UP000007844">
    <property type="component" value="Chromosome"/>
</dbReference>
<accession>F3YV07</accession>
<name>F3YV07_DESAF</name>
<evidence type="ECO:0000313" key="1">
    <source>
        <dbReference type="EMBL" id="EGJ49257.1"/>
    </source>
</evidence>
<proteinExistence type="predicted"/>
<sequence length="40" mass="4463">MVLPRSRSFSSDAANPFAQYCNYSRFQEAVAPNIILVLDA</sequence>
<dbReference type="KEGG" id="daf:Desaf_0909"/>
<protein>
    <submittedName>
        <fullName evidence="1">Uncharacterized protein</fullName>
    </submittedName>
</protein>